<reference evidence="1" key="2">
    <citation type="journal article" date="2023" name="IMA Fungus">
        <title>Comparative genomic study of the Penicillium genus elucidates a diverse pangenome and 15 lateral gene transfer events.</title>
        <authorList>
            <person name="Petersen C."/>
            <person name="Sorensen T."/>
            <person name="Nielsen M.R."/>
            <person name="Sondergaard T.E."/>
            <person name="Sorensen J.L."/>
            <person name="Fitzpatrick D.A."/>
            <person name="Frisvad J.C."/>
            <person name="Nielsen K.L."/>
        </authorList>
    </citation>
    <scope>NUCLEOTIDE SEQUENCE</scope>
    <source>
        <strain evidence="1">IBT 16849</strain>
    </source>
</reference>
<gene>
    <name evidence="1" type="ORF">N7472_010727</name>
</gene>
<dbReference type="EMBL" id="JAPQKP010000006">
    <property type="protein sequence ID" value="KAJ5185887.1"/>
    <property type="molecule type" value="Genomic_DNA"/>
</dbReference>
<comment type="caution">
    <text evidence="1">The sequence shown here is derived from an EMBL/GenBank/DDBJ whole genome shotgun (WGS) entry which is preliminary data.</text>
</comment>
<protein>
    <submittedName>
        <fullName evidence="1">Uncharacterized protein</fullName>
    </submittedName>
</protein>
<organism evidence="1 2">
    <name type="scientific">Penicillium cf. griseofulvum</name>
    <dbReference type="NCBI Taxonomy" id="2972120"/>
    <lineage>
        <taxon>Eukaryota</taxon>
        <taxon>Fungi</taxon>
        <taxon>Dikarya</taxon>
        <taxon>Ascomycota</taxon>
        <taxon>Pezizomycotina</taxon>
        <taxon>Eurotiomycetes</taxon>
        <taxon>Eurotiomycetidae</taxon>
        <taxon>Eurotiales</taxon>
        <taxon>Aspergillaceae</taxon>
        <taxon>Penicillium</taxon>
    </lineage>
</organism>
<evidence type="ECO:0000313" key="2">
    <source>
        <dbReference type="Proteomes" id="UP001150879"/>
    </source>
</evidence>
<name>A0A9W9M3F8_9EURO</name>
<dbReference type="Proteomes" id="UP001150879">
    <property type="component" value="Unassembled WGS sequence"/>
</dbReference>
<proteinExistence type="predicted"/>
<sequence>MPGSEDDLFNVWTCDKAGKIKITNRISVKIPVDKDNSATLETIRALLIKDNRLDSKKARLPFCTKDGARIGDDAKWTLYKGLVAEQPKADTKDGASGNEKASTQRITGFDVYFELPEEETERSKYIELAEPVKKFLETPLDMSFNKDKVDLLTANIRDFNLGGYDHSEFKSKATADAT</sequence>
<keyword evidence="2" id="KW-1185">Reference proteome</keyword>
<evidence type="ECO:0000313" key="1">
    <source>
        <dbReference type="EMBL" id="KAJ5185887.1"/>
    </source>
</evidence>
<dbReference type="AlphaFoldDB" id="A0A9W9M3F8"/>
<accession>A0A9W9M3F8</accession>
<reference evidence="1" key="1">
    <citation type="submission" date="2022-11" db="EMBL/GenBank/DDBJ databases">
        <authorList>
            <person name="Petersen C."/>
        </authorList>
    </citation>
    <scope>NUCLEOTIDE SEQUENCE</scope>
    <source>
        <strain evidence="1">IBT 16849</strain>
    </source>
</reference>